<feature type="transmembrane region" description="Helical" evidence="20">
    <location>
        <begin position="7"/>
        <end position="32"/>
    </location>
</feature>
<feature type="compositionally biased region" description="Basic and acidic residues" evidence="19">
    <location>
        <begin position="482"/>
        <end position="491"/>
    </location>
</feature>
<evidence type="ECO:0000256" key="3">
    <source>
        <dbReference type="ARBA" id="ARBA00022670"/>
    </source>
</evidence>
<dbReference type="InterPro" id="IPR043128">
    <property type="entry name" value="Rev_trsase/Diguanyl_cyclase"/>
</dbReference>
<dbReference type="CDD" id="cd00303">
    <property type="entry name" value="retropepsin_like"/>
    <property type="match status" value="1"/>
</dbReference>
<dbReference type="SMART" id="SM00343">
    <property type="entry name" value="ZnF_C2HC"/>
    <property type="match status" value="1"/>
</dbReference>
<dbReference type="PROSITE" id="PS50878">
    <property type="entry name" value="RT_POL"/>
    <property type="match status" value="1"/>
</dbReference>
<evidence type="ECO:0000256" key="8">
    <source>
        <dbReference type="ARBA" id="ARBA00022750"/>
    </source>
</evidence>
<keyword evidence="20" id="KW-0812">Transmembrane</keyword>
<keyword evidence="7" id="KW-0479">Metal-binding</keyword>
<keyword evidence="17" id="KW-0233">DNA recombination</keyword>
<keyword evidence="15" id="KW-0239">DNA-directed DNA polymerase</keyword>
<keyword evidence="20" id="KW-0472">Membrane</keyword>
<dbReference type="SUPFAM" id="SSF53098">
    <property type="entry name" value="Ribonuclease H-like"/>
    <property type="match status" value="1"/>
</dbReference>
<feature type="compositionally biased region" description="Acidic residues" evidence="19">
    <location>
        <begin position="925"/>
        <end position="934"/>
    </location>
</feature>
<keyword evidence="18" id="KW-0862">Zinc</keyword>
<protein>
    <recommendedName>
        <fullName evidence="1">RNA-directed DNA polymerase</fullName>
        <ecNumber evidence="1">2.7.7.49</ecNumber>
    </recommendedName>
</protein>
<keyword evidence="16" id="KW-0238">DNA-binding</keyword>
<dbReference type="Gene3D" id="2.40.70.10">
    <property type="entry name" value="Acid Proteases"/>
    <property type="match status" value="1"/>
</dbReference>
<feature type="compositionally biased region" description="Polar residues" evidence="19">
    <location>
        <begin position="755"/>
        <end position="766"/>
    </location>
</feature>
<feature type="region of interest" description="Disordered" evidence="19">
    <location>
        <begin position="734"/>
        <end position="795"/>
    </location>
</feature>
<evidence type="ECO:0000256" key="6">
    <source>
        <dbReference type="ARBA" id="ARBA00022722"/>
    </source>
</evidence>
<dbReference type="InterPro" id="IPR016197">
    <property type="entry name" value="Chromo-like_dom_sf"/>
</dbReference>
<dbReference type="GO" id="GO:0006508">
    <property type="term" value="P:proteolysis"/>
    <property type="evidence" value="ECO:0007669"/>
    <property type="project" value="UniProtKB-KW"/>
</dbReference>
<dbReference type="InterPro" id="IPR001878">
    <property type="entry name" value="Znf_CCHC"/>
</dbReference>
<dbReference type="Proteomes" id="UP000219338">
    <property type="component" value="Unassembled WGS sequence"/>
</dbReference>
<dbReference type="SMART" id="SM00298">
    <property type="entry name" value="CHROMO"/>
    <property type="match status" value="1"/>
</dbReference>
<feature type="compositionally biased region" description="Polar residues" evidence="19">
    <location>
        <begin position="285"/>
        <end position="294"/>
    </location>
</feature>
<evidence type="ECO:0000256" key="5">
    <source>
        <dbReference type="ARBA" id="ARBA00022695"/>
    </source>
</evidence>
<dbReference type="InterPro" id="IPR005162">
    <property type="entry name" value="Retrotrans_gag_dom"/>
</dbReference>
<dbReference type="PANTHER" id="PTHR37984:SF5">
    <property type="entry name" value="PROTEIN NYNRIN-LIKE"/>
    <property type="match status" value="1"/>
</dbReference>
<dbReference type="InterPro" id="IPR050951">
    <property type="entry name" value="Retrovirus_Pol_polyprotein"/>
</dbReference>
<evidence type="ECO:0000259" key="24">
    <source>
        <dbReference type="PROSITE" id="PS50994"/>
    </source>
</evidence>
<dbReference type="EMBL" id="FUEG01000005">
    <property type="protein sequence ID" value="SJL04315.1"/>
    <property type="molecule type" value="Genomic_DNA"/>
</dbReference>
<dbReference type="SUPFAM" id="SSF56672">
    <property type="entry name" value="DNA/RNA polymerases"/>
    <property type="match status" value="1"/>
</dbReference>
<dbReference type="Gene3D" id="3.30.420.10">
    <property type="entry name" value="Ribonuclease H-like superfamily/Ribonuclease H"/>
    <property type="match status" value="1"/>
</dbReference>
<dbReference type="OrthoDB" id="3341476at2759"/>
<keyword evidence="2" id="KW-0507">mRNA processing</keyword>
<evidence type="ECO:0000256" key="4">
    <source>
        <dbReference type="ARBA" id="ARBA00022679"/>
    </source>
</evidence>
<dbReference type="Gene3D" id="3.10.10.10">
    <property type="entry name" value="HIV Type 1 Reverse Transcriptase, subunit A, domain 1"/>
    <property type="match status" value="1"/>
</dbReference>
<keyword evidence="4" id="KW-0808">Transferase</keyword>
<evidence type="ECO:0000256" key="18">
    <source>
        <dbReference type="PROSITE-ProRule" id="PRU00047"/>
    </source>
</evidence>
<evidence type="ECO:0000256" key="7">
    <source>
        <dbReference type="ARBA" id="ARBA00022723"/>
    </source>
</evidence>
<feature type="region of interest" description="Disordered" evidence="19">
    <location>
        <begin position="1064"/>
        <end position="1085"/>
    </location>
</feature>
<dbReference type="GO" id="GO:0004190">
    <property type="term" value="F:aspartic-type endopeptidase activity"/>
    <property type="evidence" value="ECO:0007669"/>
    <property type="project" value="UniProtKB-KW"/>
</dbReference>
<dbReference type="FunFam" id="3.10.20.370:FF:000001">
    <property type="entry name" value="Retrovirus-related Pol polyprotein from transposon 17.6-like protein"/>
    <property type="match status" value="1"/>
</dbReference>
<dbReference type="FunFam" id="3.30.70.270:FF:000020">
    <property type="entry name" value="Transposon Tf2-6 polyprotein-like Protein"/>
    <property type="match status" value="1"/>
</dbReference>
<dbReference type="Pfam" id="PF00078">
    <property type="entry name" value="RVT_1"/>
    <property type="match status" value="1"/>
</dbReference>
<evidence type="ECO:0000256" key="1">
    <source>
        <dbReference type="ARBA" id="ARBA00012493"/>
    </source>
</evidence>
<dbReference type="PROSITE" id="PS50994">
    <property type="entry name" value="INTEGRASE"/>
    <property type="match status" value="1"/>
</dbReference>
<dbReference type="Pfam" id="PF03732">
    <property type="entry name" value="Retrotrans_gag"/>
    <property type="match status" value="1"/>
</dbReference>
<evidence type="ECO:0000256" key="19">
    <source>
        <dbReference type="SAM" id="MobiDB-lite"/>
    </source>
</evidence>
<dbReference type="FunFam" id="3.30.420.10:FF:000032">
    <property type="entry name" value="Retrovirus-related Pol polyprotein from transposon 297-like Protein"/>
    <property type="match status" value="1"/>
</dbReference>
<evidence type="ECO:0000256" key="12">
    <source>
        <dbReference type="ARBA" id="ARBA00022884"/>
    </source>
</evidence>
<keyword evidence="10" id="KW-0378">Hydrolase</keyword>
<keyword evidence="14" id="KW-0695">RNA-directed DNA polymerase</keyword>
<keyword evidence="11" id="KW-0460">Magnesium</keyword>
<keyword evidence="13" id="KW-0229">DNA integration</keyword>
<feature type="compositionally biased region" description="Polar residues" evidence="19">
    <location>
        <begin position="738"/>
        <end position="747"/>
    </location>
</feature>
<dbReference type="Pfam" id="PF17917">
    <property type="entry name" value="RT_RNaseH"/>
    <property type="match status" value="1"/>
</dbReference>
<dbReference type="SUPFAM" id="SSF57756">
    <property type="entry name" value="Retrovirus zinc finger-like domains"/>
    <property type="match status" value="1"/>
</dbReference>
<feature type="region of interest" description="Disordered" evidence="19">
    <location>
        <begin position="259"/>
        <end position="441"/>
    </location>
</feature>
<dbReference type="GO" id="GO:0005634">
    <property type="term" value="C:nucleus"/>
    <property type="evidence" value="ECO:0007669"/>
    <property type="project" value="UniProtKB-ARBA"/>
</dbReference>
<dbReference type="SUPFAM" id="SSF50630">
    <property type="entry name" value="Acid proteases"/>
    <property type="match status" value="1"/>
</dbReference>
<gene>
    <name evidence="25" type="ORF">ARMOST_07680</name>
</gene>
<dbReference type="Pfam" id="PF00098">
    <property type="entry name" value="zf-CCHC"/>
    <property type="match status" value="1"/>
</dbReference>
<keyword evidence="8" id="KW-0064">Aspartyl protease</keyword>
<dbReference type="GO" id="GO:0008270">
    <property type="term" value="F:zinc ion binding"/>
    <property type="evidence" value="ECO:0007669"/>
    <property type="project" value="UniProtKB-KW"/>
</dbReference>
<keyword evidence="5" id="KW-0548">Nucleotidyltransferase</keyword>
<evidence type="ECO:0000256" key="14">
    <source>
        <dbReference type="ARBA" id="ARBA00022918"/>
    </source>
</evidence>
<evidence type="ECO:0000259" key="21">
    <source>
        <dbReference type="PROSITE" id="PS50013"/>
    </source>
</evidence>
<reference evidence="26" key="1">
    <citation type="journal article" date="2017" name="Nat. Ecol. Evol.">
        <title>Genome expansion and lineage-specific genetic innovations in the forest pathogenic fungi Armillaria.</title>
        <authorList>
            <person name="Sipos G."/>
            <person name="Prasanna A.N."/>
            <person name="Walter M.C."/>
            <person name="O'Connor E."/>
            <person name="Balint B."/>
            <person name="Krizsan K."/>
            <person name="Kiss B."/>
            <person name="Hess J."/>
            <person name="Varga T."/>
            <person name="Slot J."/>
            <person name="Riley R."/>
            <person name="Boka B."/>
            <person name="Rigling D."/>
            <person name="Barry K."/>
            <person name="Lee J."/>
            <person name="Mihaltcheva S."/>
            <person name="LaButti K."/>
            <person name="Lipzen A."/>
            <person name="Waldron R."/>
            <person name="Moloney N.M."/>
            <person name="Sperisen C."/>
            <person name="Kredics L."/>
            <person name="Vagvoelgyi C."/>
            <person name="Patrignani A."/>
            <person name="Fitzpatrick D."/>
            <person name="Nagy I."/>
            <person name="Doyle S."/>
            <person name="Anderson J.B."/>
            <person name="Grigoriev I.V."/>
            <person name="Gueldener U."/>
            <person name="Muensterkoetter M."/>
            <person name="Nagy L.G."/>
        </authorList>
    </citation>
    <scope>NUCLEOTIDE SEQUENCE [LARGE SCALE GENOMIC DNA]</scope>
    <source>
        <strain evidence="26">C18/9</strain>
    </source>
</reference>
<dbReference type="GO" id="GO:0006338">
    <property type="term" value="P:chromatin remodeling"/>
    <property type="evidence" value="ECO:0007669"/>
    <property type="project" value="UniProtKB-ARBA"/>
</dbReference>
<dbReference type="STRING" id="47428.A0A284R6G4"/>
<evidence type="ECO:0000313" key="26">
    <source>
        <dbReference type="Proteomes" id="UP000219338"/>
    </source>
</evidence>
<feature type="domain" description="Reverse transcriptase" evidence="23">
    <location>
        <begin position="1529"/>
        <end position="1709"/>
    </location>
</feature>
<keyword evidence="26" id="KW-1185">Reference proteome</keyword>
<keyword evidence="12" id="KW-0694">RNA-binding</keyword>
<dbReference type="Pfam" id="PF08284">
    <property type="entry name" value="RVP_2"/>
    <property type="match status" value="1"/>
</dbReference>
<dbReference type="GO" id="GO:0003723">
    <property type="term" value="F:RNA binding"/>
    <property type="evidence" value="ECO:0007669"/>
    <property type="project" value="UniProtKB-KW"/>
</dbReference>
<dbReference type="GO" id="GO:0015074">
    <property type="term" value="P:DNA integration"/>
    <property type="evidence" value="ECO:0007669"/>
    <property type="project" value="UniProtKB-KW"/>
</dbReference>
<feature type="region of interest" description="Disordered" evidence="19">
    <location>
        <begin position="1100"/>
        <end position="1153"/>
    </location>
</feature>
<feature type="region of interest" description="Disordered" evidence="19">
    <location>
        <begin position="78"/>
        <end position="118"/>
    </location>
</feature>
<dbReference type="InterPro" id="IPR021109">
    <property type="entry name" value="Peptidase_aspartic_dom_sf"/>
</dbReference>
<evidence type="ECO:0000256" key="15">
    <source>
        <dbReference type="ARBA" id="ARBA00022932"/>
    </source>
</evidence>
<feature type="compositionally biased region" description="Polar residues" evidence="19">
    <location>
        <begin position="950"/>
        <end position="979"/>
    </location>
</feature>
<dbReference type="InterPro" id="IPR056924">
    <property type="entry name" value="SH3_Tf2-1"/>
</dbReference>
<dbReference type="PROSITE" id="PS50013">
    <property type="entry name" value="CHROMO_2"/>
    <property type="match status" value="1"/>
</dbReference>
<feature type="region of interest" description="Disordered" evidence="19">
    <location>
        <begin position="139"/>
        <end position="230"/>
    </location>
</feature>
<dbReference type="InterPro" id="IPR041588">
    <property type="entry name" value="Integrase_H2C2"/>
</dbReference>
<dbReference type="GO" id="GO:0004519">
    <property type="term" value="F:endonuclease activity"/>
    <property type="evidence" value="ECO:0007669"/>
    <property type="project" value="UniProtKB-KW"/>
</dbReference>
<dbReference type="InterPro" id="IPR000953">
    <property type="entry name" value="Chromo/chromo_shadow_dom"/>
</dbReference>
<feature type="compositionally biased region" description="Acidic residues" evidence="19">
    <location>
        <begin position="346"/>
        <end position="358"/>
    </location>
</feature>
<feature type="region of interest" description="Disordered" evidence="19">
    <location>
        <begin position="476"/>
        <end position="498"/>
    </location>
</feature>
<evidence type="ECO:0000256" key="17">
    <source>
        <dbReference type="ARBA" id="ARBA00023172"/>
    </source>
</evidence>
<dbReference type="InterPro" id="IPR043502">
    <property type="entry name" value="DNA/RNA_pol_sf"/>
</dbReference>
<keyword evidence="18" id="KW-0863">Zinc-finger</keyword>
<keyword evidence="20" id="KW-1133">Transmembrane helix</keyword>
<organism evidence="25 26">
    <name type="scientific">Armillaria ostoyae</name>
    <name type="common">Armillaria root rot fungus</name>
    <dbReference type="NCBI Taxonomy" id="47428"/>
    <lineage>
        <taxon>Eukaryota</taxon>
        <taxon>Fungi</taxon>
        <taxon>Dikarya</taxon>
        <taxon>Basidiomycota</taxon>
        <taxon>Agaricomycotina</taxon>
        <taxon>Agaricomycetes</taxon>
        <taxon>Agaricomycetidae</taxon>
        <taxon>Agaricales</taxon>
        <taxon>Marasmiineae</taxon>
        <taxon>Physalacriaceae</taxon>
        <taxon>Armillaria</taxon>
    </lineage>
</organism>
<dbReference type="InterPro" id="IPR001584">
    <property type="entry name" value="Integrase_cat-core"/>
</dbReference>
<accession>A0A284R6G4</accession>
<dbReference type="Gene3D" id="3.30.70.270">
    <property type="match status" value="2"/>
</dbReference>
<evidence type="ECO:0000256" key="9">
    <source>
        <dbReference type="ARBA" id="ARBA00022759"/>
    </source>
</evidence>
<proteinExistence type="predicted"/>
<evidence type="ECO:0000256" key="20">
    <source>
        <dbReference type="SAM" id="Phobius"/>
    </source>
</evidence>
<sequence length="2514" mass="283606">MTPDEISILVAGLIGGSALLSLFVTLIVLTYAEQIRRILRIRPLAPVPPALPGHYVLPYLQPGPLVEPVGPIHAPTPQRRTTFAAPASDDDLPIPPRNATPGPSNVPRTPPPAYDPAETEEYGRFLRSIFRSASPTDLPLITIPDSPPAPIRILPPRDETPGASTTLGREPIPRTLPPGSISFNVPPHLCPLPDSDSESNSDSSDYGGNEPVAERDDDDPLNPNGADYEWPELDAVDRAFLGPYRSQAWELRRLDIEQRSSEDPEFRDAVERPQYVQEYTPIDSGRNSQPQPAASSWMPAHEPTRSNAPSPTSYWPSHLPRATAPTSTESPNFDDFNYDQETFGEWAEEEEYGEFETYQDDRDYRGYTTAPHFYHQPFPLPDSPTYAAPSYPPPPHPRRVQQYRPPQHGHYALGGQGPDDAEGSAMPTDPPQPSNAERLEAARQQSLTNRREYDLLKAQMEAAQAKMMTHDVTWDFAQPPDSKGKEPDRGRPVVPNYRRPLYDRTDRWSVPRPPPKWQAPNPYPAPVGAAPDEAPWLGVKPLMVKPPLPFFGKYDDIERFIGDCLTYFEVFASYFQVPSSRVVFAVTHLEGDAKDWWVHARQDFWANDADDPIDARFRFPSWTEFTTLLALNFHDPASEEMHEKKMFDLRMGKGSALAYFQELEVEAKKANRRGETDARGLMVKAVRLGVPDSYTNAIANSGQHVPVTYNDWKRRICIMYEERQKKWVFDQTIGGRSAPQNRGTTAPSAPKAGGASTSTPAKQITAGNAPKTGGRDSAGRWTTYPGQGQPMSIDAQKLRDEGRCFRCKEKGHLSKDCPKKKEFRDIRSVQATTELAATTKVEEDFHTGALPSPVERAHGLFVGTPFNPTCIIKRTDTFLAHSDTDYIDTYSRTPVPQFTAFNVSSTTSKPVPESQNRYAALSVEECDSDNDSDNDTTSSASNAEAEQWAESPTTRPLLTLGQTDANRPTSSLRGETQPVNVAGGKSTLEVTPIDIASLPRITDGTMSEPPGKLYEEAAQSFGTSTPKVDVESQLGGETTARLPGQQRVPRIEEAMIGELITKTRPPSKLTVAPESVSQGGQGETGNSAFAVQAQPVVRQDDPPFTALGHSMPRQTSRQEPQKRPSKAAGDANATATKEKAAGSEAASAQAVNRGHSVTCIEIPDEDDDTAFQLWLAKERLPTVTQTEATSDEPARSSTKPVIFQKWYKPFEVDWTLRAVCEARNDNAARAALYVWTHVDRVPELTPELLSELRKGDELARERLYELHEPPRYLRRRASNGRDFMLDVQMTTLTNRQVFATRGLVDSGCTSSAINRAFVQKHQLDTVKTAIPIIVYNADGSRNKGGDITEYVEVRLTIGNHEERIDLAVTDLGAKDLYLGHDWLKRHNPVINWETGTVIFGRCQCVKNPFPLPDADPDDRWDEELEEGDVILAVNMEEELVIRAVHHANDLAAAAHAEKPTKTFEEMVPPDYRSFRDLFSKENFDELPERKPWDHAIELIPNAKSTLDCKVYPLNRNEQEQLDKFLDENLDSGRIKESKSPFASPFFFVKKKDGSLRPVQDYRKLNEMTIKNRYPLPLISELIDKLQGAKYFTKLDVRWGYNNVRIKEGDEHKAAFRTNRGLFEPTVMFFGLTNSPATFQWMMNDIFKDLISEGKVTIYLDDILIFTKDLDEHRRIVRRVLQKLRENKLFLKAEKCEFEVLQTEYLGVIISEGQVRMDPVKLAGIAEWPTPTKKKELQSFLGFTNFYRKFIKNYSKVVRALTQLTGNAEWTWGAAQNQAFQQLKKQMAEDVILAIPNGTGRFRVEADASNGAIGAVLSQEQEGRWRPVAFMSKALTATERNYEIYDKELLAIMLALSEWRHYLMGALEDVEIWTDHQNLQYFRKPQKLNRRQARWVTELAEYHFVLKHKPGTANVKADLLSRRSDHDQGEDDNGDITVLSPEHFRAMIMPTISETHERVRTATRQKELWDKGIAASLEHERGITEKDGILYYDNRVYVPRHSSLRGEIISQSHDHITAGHPGIAKTRELVQREYWWPKIQRDVEAYVKGCETCQRTKSNTQAKSAPLHPNAIPTEPWTHISVDMVTGLPDSNGHDALLVIVDRFSKAIILVPCNVELSAAGWARILRDHVYARHGMPQVVISDRGPQFVSAFMKELYRMLDITQNASTAFHPQTDGQTERVNQEVEKYLRIFINYHQSDWADWLPLAEFAHNNRAHSATGRSPFMILYGRNPRIMPDSPRTPNSKVPAASDFSKAIAQVHKETELALEQAAGRMKAQYDKHKRPAREYHVGDKVWLDATNLHLPRPKKKLDDKRVGPFSVLEKTGASAYKLKLPPHWKIHPRFNEKLLSPFIPPSFPNQEQPPPPPPDLIDGEEEWEIEEILDSKPRKVRAKRGQPSTTVIDYFIKWVGHTREHNSWVTASEMGNAQEAIAEYEAKMGSNERVSVVKIATPSQRDITMVLNHVYESNGDVSYLAQRRDGTQTWVINPDTSVWKEFLDEYWASQLADQQDLPQDEP</sequence>
<evidence type="ECO:0000256" key="2">
    <source>
        <dbReference type="ARBA" id="ARBA00022664"/>
    </source>
</evidence>
<keyword evidence="9" id="KW-0255">Endonuclease</keyword>
<dbReference type="Gene3D" id="1.10.340.70">
    <property type="match status" value="1"/>
</dbReference>
<dbReference type="PROSITE" id="PS50158">
    <property type="entry name" value="ZF_CCHC"/>
    <property type="match status" value="1"/>
</dbReference>
<evidence type="ECO:0000256" key="16">
    <source>
        <dbReference type="ARBA" id="ARBA00023125"/>
    </source>
</evidence>
<keyword evidence="3" id="KW-0645">Protease</keyword>
<dbReference type="InterPro" id="IPR000477">
    <property type="entry name" value="RT_dom"/>
</dbReference>
<dbReference type="GO" id="GO:0006310">
    <property type="term" value="P:DNA recombination"/>
    <property type="evidence" value="ECO:0007669"/>
    <property type="project" value="UniProtKB-KW"/>
</dbReference>
<dbReference type="GO" id="GO:0003964">
    <property type="term" value="F:RNA-directed DNA polymerase activity"/>
    <property type="evidence" value="ECO:0007669"/>
    <property type="project" value="UniProtKB-KW"/>
</dbReference>
<dbReference type="GO" id="GO:0006397">
    <property type="term" value="P:mRNA processing"/>
    <property type="evidence" value="ECO:0007669"/>
    <property type="project" value="UniProtKB-KW"/>
</dbReference>
<dbReference type="GO" id="GO:0003677">
    <property type="term" value="F:DNA binding"/>
    <property type="evidence" value="ECO:0007669"/>
    <property type="project" value="UniProtKB-KW"/>
</dbReference>
<keyword evidence="6" id="KW-0540">Nuclease</keyword>
<feature type="compositionally biased region" description="Basic and acidic residues" evidence="19">
    <location>
        <begin position="259"/>
        <end position="271"/>
    </location>
</feature>
<dbReference type="Pfam" id="PF17921">
    <property type="entry name" value="Integrase_H2C2"/>
    <property type="match status" value="1"/>
</dbReference>
<dbReference type="EC" id="2.7.7.49" evidence="1"/>
<name>A0A284R6G4_ARMOS</name>
<dbReference type="Gene3D" id="4.10.60.10">
    <property type="entry name" value="Zinc finger, CCHC-type"/>
    <property type="match status" value="1"/>
</dbReference>
<dbReference type="Pfam" id="PF00665">
    <property type="entry name" value="rve"/>
    <property type="match status" value="1"/>
</dbReference>
<dbReference type="InterPro" id="IPR036875">
    <property type="entry name" value="Znf_CCHC_sf"/>
</dbReference>
<evidence type="ECO:0000256" key="13">
    <source>
        <dbReference type="ARBA" id="ARBA00022908"/>
    </source>
</evidence>
<evidence type="ECO:0000256" key="10">
    <source>
        <dbReference type="ARBA" id="ARBA00022801"/>
    </source>
</evidence>
<dbReference type="Pfam" id="PF24626">
    <property type="entry name" value="SH3_Tf2-1"/>
    <property type="match status" value="1"/>
</dbReference>
<dbReference type="InterPro" id="IPR012337">
    <property type="entry name" value="RNaseH-like_sf"/>
</dbReference>
<feature type="domain" description="Integrase catalytic" evidence="24">
    <location>
        <begin position="2071"/>
        <end position="2230"/>
    </location>
</feature>
<dbReference type="SUPFAM" id="SSF54160">
    <property type="entry name" value="Chromo domain-like"/>
    <property type="match status" value="1"/>
</dbReference>
<feature type="domain" description="Chromo" evidence="21">
    <location>
        <begin position="2375"/>
        <end position="2444"/>
    </location>
</feature>
<dbReference type="CDD" id="cd09274">
    <property type="entry name" value="RNase_HI_RT_Ty3"/>
    <property type="match status" value="1"/>
</dbReference>
<dbReference type="InterPro" id="IPR041373">
    <property type="entry name" value="RT_RNaseH"/>
</dbReference>
<feature type="domain" description="CCHC-type" evidence="22">
    <location>
        <begin position="803"/>
        <end position="819"/>
    </location>
</feature>
<evidence type="ECO:0000259" key="22">
    <source>
        <dbReference type="PROSITE" id="PS50158"/>
    </source>
</evidence>
<evidence type="ECO:0000259" key="23">
    <source>
        <dbReference type="PROSITE" id="PS50878"/>
    </source>
</evidence>
<dbReference type="InterPro" id="IPR036397">
    <property type="entry name" value="RNaseH_sf"/>
</dbReference>
<dbReference type="PANTHER" id="PTHR37984">
    <property type="entry name" value="PROTEIN CBG26694"/>
    <property type="match status" value="1"/>
</dbReference>
<evidence type="ECO:0000256" key="11">
    <source>
        <dbReference type="ARBA" id="ARBA00022842"/>
    </source>
</evidence>
<feature type="compositionally biased region" description="Polar residues" evidence="19">
    <location>
        <begin position="305"/>
        <end position="315"/>
    </location>
</feature>
<dbReference type="CDD" id="cd01647">
    <property type="entry name" value="RT_LTR"/>
    <property type="match status" value="1"/>
</dbReference>
<dbReference type="Gene3D" id="2.40.50.40">
    <property type="match status" value="1"/>
</dbReference>
<dbReference type="GO" id="GO:0003887">
    <property type="term" value="F:DNA-directed DNA polymerase activity"/>
    <property type="evidence" value="ECO:0007669"/>
    <property type="project" value="UniProtKB-KW"/>
</dbReference>
<evidence type="ECO:0000313" key="25">
    <source>
        <dbReference type="EMBL" id="SJL04315.1"/>
    </source>
</evidence>
<dbReference type="FunFam" id="1.10.340.70:FF:000001">
    <property type="entry name" value="Retrovirus-related Pol polyprotein from transposon gypsy-like Protein"/>
    <property type="match status" value="1"/>
</dbReference>
<feature type="region of interest" description="Disordered" evidence="19">
    <location>
        <begin position="925"/>
        <end position="985"/>
    </location>
</feature>